<comment type="caution">
    <text evidence="3">The sequence shown here is derived from an EMBL/GenBank/DDBJ whole genome shotgun (WGS) entry which is preliminary data.</text>
</comment>
<dbReference type="STRING" id="151549.A0A4C1Z4R6"/>
<sequence length="599" mass="68916">MERFAGGASNAVYNIVTGDKRCYDLETKRQSVQWVFPFQELPTKVKQSRCFNKKIVTSVFGMAEPYRSDLVPCEFYSFPKTREKLRGKWFTDIKEVYEKAVEAILKYEWPVFLSENLTGPNVTLFTIAPSASTKQSYHYFLITTESSLSLDGPKKKRNLVMPTTISVKHVSCNIRRRSLADHVLMRIPSSINPRPTVMERKVHELLQYTDEEKKEIRKALGLKEDIIESEIQAIIDWFNKQPHLTDAGIEPEIVEGMLIISKGSREKTKRKIEAWYKGKAIYAEIYEGRDMFLEKKFMNWFRIVMISRLHNLERITITQFEDVDPNSFVLMDIIKLAFMELAVVSLAAAQKWTSLTGQTPHSHRIQTSTDFAVAFRSASESSDGSLSSSLPYSPILSDPFLSQLAHSPFIRKSTSRQDAGNVLMILLVLRRPWALIADFRIKYDYILGDRLIIDLNNIGVFSILPKMNPLLLQRASSLFQDAIGQKILGIHILNAPPSVQSIVNLLKQFMKPKIMDRIIIHASVDELYEYVEKDYLPKDYGGKHKSMYELAEEWKSEFKKEEMRKYFNDAAYKKSDENKRPGGKIIDPLAGSFKKLDLD</sequence>
<dbReference type="PRINTS" id="PR00180">
    <property type="entry name" value="CRETINALDHBP"/>
</dbReference>
<reference evidence="3 4" key="1">
    <citation type="journal article" date="2019" name="Commun. Biol.">
        <title>The bagworm genome reveals a unique fibroin gene that provides high tensile strength.</title>
        <authorList>
            <person name="Kono N."/>
            <person name="Nakamura H."/>
            <person name="Ohtoshi R."/>
            <person name="Tomita M."/>
            <person name="Numata K."/>
            <person name="Arakawa K."/>
        </authorList>
    </citation>
    <scope>NUCLEOTIDE SEQUENCE [LARGE SCALE GENOMIC DNA]</scope>
</reference>
<dbReference type="PROSITE" id="PS50191">
    <property type="entry name" value="CRAL_TRIO"/>
    <property type="match status" value="1"/>
</dbReference>
<evidence type="ECO:0000256" key="1">
    <source>
        <dbReference type="SAM" id="MobiDB-lite"/>
    </source>
</evidence>
<dbReference type="InterPro" id="IPR001251">
    <property type="entry name" value="CRAL-TRIO_dom"/>
</dbReference>
<keyword evidence="4" id="KW-1185">Reference proteome</keyword>
<evidence type="ECO:0000313" key="3">
    <source>
        <dbReference type="EMBL" id="GBP82183.1"/>
    </source>
</evidence>
<evidence type="ECO:0000313" key="4">
    <source>
        <dbReference type="Proteomes" id="UP000299102"/>
    </source>
</evidence>
<dbReference type="GO" id="GO:0016020">
    <property type="term" value="C:membrane"/>
    <property type="evidence" value="ECO:0007669"/>
    <property type="project" value="TreeGrafter"/>
</dbReference>
<dbReference type="GO" id="GO:1902936">
    <property type="term" value="F:phosphatidylinositol bisphosphate binding"/>
    <property type="evidence" value="ECO:0007669"/>
    <property type="project" value="TreeGrafter"/>
</dbReference>
<dbReference type="EMBL" id="BGZK01001552">
    <property type="protein sequence ID" value="GBP82183.1"/>
    <property type="molecule type" value="Genomic_DNA"/>
</dbReference>
<feature type="region of interest" description="Disordered" evidence="1">
    <location>
        <begin position="575"/>
        <end position="599"/>
    </location>
</feature>
<dbReference type="PANTHER" id="PTHR10174">
    <property type="entry name" value="ALPHA-TOCOPHEROL TRANSFER PROTEIN-RELATED"/>
    <property type="match status" value="1"/>
</dbReference>
<dbReference type="PANTHER" id="PTHR10174:SF222">
    <property type="entry name" value="GH10083P-RELATED"/>
    <property type="match status" value="1"/>
</dbReference>
<dbReference type="SUPFAM" id="SSF52087">
    <property type="entry name" value="CRAL/TRIO domain"/>
    <property type="match status" value="1"/>
</dbReference>
<gene>
    <name evidence="3" type="primary">Ttpa</name>
    <name evidence="3" type="ORF">EVAR_60293_1</name>
</gene>
<evidence type="ECO:0000259" key="2">
    <source>
        <dbReference type="PROSITE" id="PS50191"/>
    </source>
</evidence>
<dbReference type="Proteomes" id="UP000299102">
    <property type="component" value="Unassembled WGS sequence"/>
</dbReference>
<feature type="domain" description="CRAL-TRIO" evidence="2">
    <location>
        <begin position="408"/>
        <end position="548"/>
    </location>
</feature>
<name>A0A4C1Z4R6_EUMVA</name>
<dbReference type="CDD" id="cd00170">
    <property type="entry name" value="SEC14"/>
    <property type="match status" value="1"/>
</dbReference>
<protein>
    <submittedName>
        <fullName evidence="3">Alpha-tocopherol transfer protein</fullName>
    </submittedName>
</protein>
<organism evidence="3 4">
    <name type="scientific">Eumeta variegata</name>
    <name type="common">Bagworm moth</name>
    <name type="synonym">Eumeta japonica</name>
    <dbReference type="NCBI Taxonomy" id="151549"/>
    <lineage>
        <taxon>Eukaryota</taxon>
        <taxon>Metazoa</taxon>
        <taxon>Ecdysozoa</taxon>
        <taxon>Arthropoda</taxon>
        <taxon>Hexapoda</taxon>
        <taxon>Insecta</taxon>
        <taxon>Pterygota</taxon>
        <taxon>Neoptera</taxon>
        <taxon>Endopterygota</taxon>
        <taxon>Lepidoptera</taxon>
        <taxon>Glossata</taxon>
        <taxon>Ditrysia</taxon>
        <taxon>Tineoidea</taxon>
        <taxon>Psychidae</taxon>
        <taxon>Oiketicinae</taxon>
        <taxon>Eumeta</taxon>
    </lineage>
</organism>
<proteinExistence type="predicted"/>
<dbReference type="Gene3D" id="3.40.525.10">
    <property type="entry name" value="CRAL-TRIO lipid binding domain"/>
    <property type="match status" value="1"/>
</dbReference>
<accession>A0A4C1Z4R6</accession>
<dbReference type="AlphaFoldDB" id="A0A4C1Z4R6"/>
<dbReference type="InterPro" id="IPR036865">
    <property type="entry name" value="CRAL-TRIO_dom_sf"/>
</dbReference>
<dbReference type="OrthoDB" id="7110615at2759"/>
<dbReference type="Pfam" id="PF00650">
    <property type="entry name" value="CRAL_TRIO"/>
    <property type="match status" value="1"/>
</dbReference>